<dbReference type="Proteomes" id="UP000034932">
    <property type="component" value="Unassembled WGS sequence"/>
</dbReference>
<name>A0A0G0M2I1_9BACT</name>
<accession>A0A0G0M2I1</accession>
<comment type="caution">
    <text evidence="1">The sequence shown here is derived from an EMBL/GenBank/DDBJ whole genome shotgun (WGS) entry which is preliminary data.</text>
</comment>
<gene>
    <name evidence="1" type="ORF">UT19_C0001G0062</name>
</gene>
<sequence length="47" mass="5612">MSRGSNNLPFYQPPSRAAARLKTQSFISRLRRRIFLRKIYGKRKQDT</sequence>
<evidence type="ECO:0000313" key="1">
    <source>
        <dbReference type="EMBL" id="KKQ94530.1"/>
    </source>
</evidence>
<reference evidence="1 2" key="1">
    <citation type="journal article" date="2015" name="Nature">
        <title>rRNA introns, odd ribosomes, and small enigmatic genomes across a large radiation of phyla.</title>
        <authorList>
            <person name="Brown C.T."/>
            <person name="Hug L.A."/>
            <person name="Thomas B.C."/>
            <person name="Sharon I."/>
            <person name="Castelle C.J."/>
            <person name="Singh A."/>
            <person name="Wilkins M.J."/>
            <person name="Williams K.H."/>
            <person name="Banfield J.F."/>
        </authorList>
    </citation>
    <scope>NUCLEOTIDE SEQUENCE [LARGE SCALE GENOMIC DNA]</scope>
</reference>
<dbReference type="EMBL" id="LBVW01000001">
    <property type="protein sequence ID" value="KKQ94530.1"/>
    <property type="molecule type" value="Genomic_DNA"/>
</dbReference>
<protein>
    <submittedName>
        <fullName evidence="1">Uncharacterized protein</fullName>
    </submittedName>
</protein>
<organism evidence="1 2">
    <name type="scientific">Candidatus Woesebacteria bacterium GW2011_GWB1_39_10b</name>
    <dbReference type="NCBI Taxonomy" id="1618573"/>
    <lineage>
        <taxon>Bacteria</taxon>
        <taxon>Candidatus Woeseibacteriota</taxon>
    </lineage>
</organism>
<dbReference type="AlphaFoldDB" id="A0A0G0M2I1"/>
<evidence type="ECO:0000313" key="2">
    <source>
        <dbReference type="Proteomes" id="UP000034932"/>
    </source>
</evidence>
<proteinExistence type="predicted"/>